<dbReference type="AlphaFoldDB" id="N0E497"/>
<evidence type="ECO:0000313" key="2">
    <source>
        <dbReference type="Proteomes" id="UP000013167"/>
    </source>
</evidence>
<proteinExistence type="predicted"/>
<organism evidence="1 2">
    <name type="scientific">Phycicoccus elongatus Lp2</name>
    <dbReference type="NCBI Taxonomy" id="1193181"/>
    <lineage>
        <taxon>Bacteria</taxon>
        <taxon>Bacillati</taxon>
        <taxon>Actinomycetota</taxon>
        <taxon>Actinomycetes</taxon>
        <taxon>Micrococcales</taxon>
        <taxon>Intrasporangiaceae</taxon>
        <taxon>Phycicoccus</taxon>
    </lineage>
</organism>
<dbReference type="EMBL" id="CAIZ01000135">
    <property type="protein sequence ID" value="CCH70676.1"/>
    <property type="molecule type" value="Genomic_DNA"/>
</dbReference>
<sequence>MRLGGINRYGERVEERAVLGDGRPVQAGDVVRAIHLARRVGLGAAAVTATAAAVLTRRRG</sequence>
<dbReference type="STRING" id="1193181.BN10_640001"/>
<dbReference type="Proteomes" id="UP000013167">
    <property type="component" value="Unassembled WGS sequence"/>
</dbReference>
<reference evidence="1 2" key="1">
    <citation type="journal article" date="2013" name="ISME J.">
        <title>A metabolic model for members of the genus Tetrasphaera involved in enhanced biological phosphorus removal.</title>
        <authorList>
            <person name="Kristiansen R."/>
            <person name="Nguyen H.T.T."/>
            <person name="Saunders A.M."/>
            <person name="Nielsen J.L."/>
            <person name="Wimmer R."/>
            <person name="Le V.Q."/>
            <person name="McIlroy S.J."/>
            <person name="Petrovski S."/>
            <person name="Seviour R.J."/>
            <person name="Calteau A."/>
            <person name="Nielsen K.L."/>
            <person name="Nielsen P.H."/>
        </authorList>
    </citation>
    <scope>NUCLEOTIDE SEQUENCE [LARGE SCALE GENOMIC DNA]</scope>
    <source>
        <strain evidence="1 2">Lp2</strain>
    </source>
</reference>
<accession>N0E497</accession>
<protein>
    <recommendedName>
        <fullName evidence="3">Cobalamin biosynthesis protein CobD</fullName>
    </recommendedName>
</protein>
<evidence type="ECO:0008006" key="3">
    <source>
        <dbReference type="Google" id="ProtNLM"/>
    </source>
</evidence>
<name>N0E497_9MICO</name>
<gene>
    <name evidence="1" type="ORF">BN10_640001</name>
</gene>
<evidence type="ECO:0000313" key="1">
    <source>
        <dbReference type="EMBL" id="CCH70676.1"/>
    </source>
</evidence>
<dbReference type="HOGENOM" id="CLU_2940283_0_0_11"/>
<keyword evidence="2" id="KW-1185">Reference proteome</keyword>
<comment type="caution">
    <text evidence="1">The sequence shown here is derived from an EMBL/GenBank/DDBJ whole genome shotgun (WGS) entry which is preliminary data.</text>
</comment>